<dbReference type="PROSITE" id="PS51192">
    <property type="entry name" value="HELICASE_ATP_BIND_1"/>
    <property type="match status" value="1"/>
</dbReference>
<dbReference type="InterPro" id="IPR038718">
    <property type="entry name" value="SNF2-like_sf"/>
</dbReference>
<dbReference type="InterPro" id="IPR000330">
    <property type="entry name" value="SNF2_N"/>
</dbReference>
<keyword evidence="4" id="KW-0378">Hydrolase</keyword>
<organism evidence="10 11">
    <name type="scientific">Bondarzewia mesenterica</name>
    <dbReference type="NCBI Taxonomy" id="1095465"/>
    <lineage>
        <taxon>Eukaryota</taxon>
        <taxon>Fungi</taxon>
        <taxon>Dikarya</taxon>
        <taxon>Basidiomycota</taxon>
        <taxon>Agaricomycotina</taxon>
        <taxon>Agaricomycetes</taxon>
        <taxon>Russulales</taxon>
        <taxon>Bondarzewiaceae</taxon>
        <taxon>Bondarzewia</taxon>
    </lineage>
</organism>
<dbReference type="InterPro" id="IPR001650">
    <property type="entry name" value="Helicase_C-like"/>
</dbReference>
<dbReference type="PROSITE" id="PS51194">
    <property type="entry name" value="HELICASE_CTER"/>
    <property type="match status" value="1"/>
</dbReference>
<protein>
    <submittedName>
        <fullName evidence="10">Uncharacterized protein</fullName>
    </submittedName>
</protein>
<dbReference type="OrthoDB" id="448448at2759"/>
<accession>A0A4S4LWH5</accession>
<evidence type="ECO:0000256" key="7">
    <source>
        <dbReference type="SAM" id="MobiDB-lite"/>
    </source>
</evidence>
<evidence type="ECO:0000259" key="8">
    <source>
        <dbReference type="PROSITE" id="PS51192"/>
    </source>
</evidence>
<dbReference type="AlphaFoldDB" id="A0A4S4LWH5"/>
<evidence type="ECO:0000256" key="1">
    <source>
        <dbReference type="ARBA" id="ARBA00022723"/>
    </source>
</evidence>
<evidence type="ECO:0000256" key="4">
    <source>
        <dbReference type="ARBA" id="ARBA00022801"/>
    </source>
</evidence>
<dbReference type="PANTHER" id="PTHR10799">
    <property type="entry name" value="SNF2/RAD54 HELICASE FAMILY"/>
    <property type="match status" value="1"/>
</dbReference>
<evidence type="ECO:0000256" key="5">
    <source>
        <dbReference type="ARBA" id="ARBA00022833"/>
    </source>
</evidence>
<evidence type="ECO:0000256" key="6">
    <source>
        <dbReference type="ARBA" id="ARBA00022840"/>
    </source>
</evidence>
<evidence type="ECO:0000313" key="11">
    <source>
        <dbReference type="Proteomes" id="UP000310158"/>
    </source>
</evidence>
<keyword evidence="3" id="KW-0863">Zinc-finger</keyword>
<dbReference type="Proteomes" id="UP000310158">
    <property type="component" value="Unassembled WGS sequence"/>
</dbReference>
<keyword evidence="2" id="KW-0547">Nucleotide-binding</keyword>
<dbReference type="InterPro" id="IPR013083">
    <property type="entry name" value="Znf_RING/FYVE/PHD"/>
</dbReference>
<dbReference type="SMART" id="SM00249">
    <property type="entry name" value="PHD"/>
    <property type="match status" value="1"/>
</dbReference>
<dbReference type="CDD" id="cd18793">
    <property type="entry name" value="SF2_C_SNF"/>
    <property type="match status" value="1"/>
</dbReference>
<dbReference type="GO" id="GO:0008270">
    <property type="term" value="F:zinc ion binding"/>
    <property type="evidence" value="ECO:0007669"/>
    <property type="project" value="UniProtKB-KW"/>
</dbReference>
<evidence type="ECO:0000259" key="9">
    <source>
        <dbReference type="PROSITE" id="PS51194"/>
    </source>
</evidence>
<dbReference type="Pfam" id="PF00176">
    <property type="entry name" value="SNF2-rel_dom"/>
    <property type="match status" value="2"/>
</dbReference>
<name>A0A4S4LWH5_9AGAM</name>
<dbReference type="SUPFAM" id="SSF52540">
    <property type="entry name" value="P-loop containing nucleoside triphosphate hydrolases"/>
    <property type="match status" value="2"/>
</dbReference>
<keyword evidence="11" id="KW-1185">Reference proteome</keyword>
<reference evidence="10 11" key="1">
    <citation type="submission" date="2019-02" db="EMBL/GenBank/DDBJ databases">
        <title>Genome sequencing of the rare red list fungi Bondarzewia mesenterica.</title>
        <authorList>
            <person name="Buettner E."/>
            <person name="Kellner H."/>
        </authorList>
    </citation>
    <scope>NUCLEOTIDE SEQUENCE [LARGE SCALE GENOMIC DNA]</scope>
    <source>
        <strain evidence="10 11">DSM 108281</strain>
    </source>
</reference>
<dbReference type="InterPro" id="IPR014001">
    <property type="entry name" value="Helicase_ATP-bd"/>
</dbReference>
<gene>
    <name evidence="10" type="ORF">EW146_g4141</name>
</gene>
<dbReference type="Pfam" id="PF00271">
    <property type="entry name" value="Helicase_C"/>
    <property type="match status" value="1"/>
</dbReference>
<dbReference type="Gene3D" id="3.40.50.300">
    <property type="entry name" value="P-loop containing nucleotide triphosphate hydrolases"/>
    <property type="match status" value="1"/>
</dbReference>
<dbReference type="Gene3D" id="3.40.50.10810">
    <property type="entry name" value="Tandem AAA-ATPase domain"/>
    <property type="match status" value="1"/>
</dbReference>
<feature type="region of interest" description="Disordered" evidence="7">
    <location>
        <begin position="67"/>
        <end position="101"/>
    </location>
</feature>
<comment type="caution">
    <text evidence="10">The sequence shown here is derived from an EMBL/GenBank/DDBJ whole genome shotgun (WGS) entry which is preliminary data.</text>
</comment>
<dbReference type="InterPro" id="IPR049730">
    <property type="entry name" value="SNF2/RAD54-like_C"/>
</dbReference>
<dbReference type="SUPFAM" id="SSF57903">
    <property type="entry name" value="FYVE/PHD zinc finger"/>
    <property type="match status" value="1"/>
</dbReference>
<sequence>MLFSSVPSSSELVSGLSPTLCASSGWPSGVHVHVHVNDDHEVPLSAQNLILTANPFWQHPSPLLSAARKPAQADAAQSTPTSSPNTSSSSGRRPPRLSLPPSPTLRMLSALQFHTTRVPVSNYQLDGLSFLVDMYQHDAVTFAWIKEREDGPLDPHLVICPLSVLSAWMSEAARWLPSFRVVRFQGEKSERDRLKKSLAGNFDIIVTTYDAYEREHTWFKSRRWTYCVLDEGHKIKNADAMISQHVQGIGSLYRLILTGTPVQNNLSELWGLLHCLEFVDASRQLLKHIMIRRTKANVDISVPPRQETTVFIPFTEMQRFWTLRMLTKLSAPDLGDIFKSQFGDVSNGRAQWCTEIENQIQKEVDAPETKQWNRLTFLLLQLRRICDHPYLLAGAEPEPYLIGEHLVAASSKLVIIDKLLADILPKGERVLIFTQWTGMLDLLEDFMNLRGIAYARLDGSTNRARRTLYIKLFQQDDSPYKVFLISTKAGGLGINLTKASHVIMCDSDWNPQNDLQAIARAHRIGQTKIVQVYRLICRGSVEDQMLDRIRRKLFLSVKIMGSDNASSDAQEGKLGLMELMDILRNGSSALANSEDGMSLDQLLANPISEILAASRTRQEVRNAKLQRTLGADNEDAGDAHLLQDAMEEERRLLSGVAQVRCRLFEGKMVHHTANNHEIAREWSELEKRARIDRTVTIHGMTFLPPITESATVTPSATSTRKKMKSSEDTHEDWCLYCRDGGELVLCHFCPRVFHAACTGYTDAEIRRASFMACGQHACAKCFRNTGQAGGMLFKCRTCPNAFCEDCLPSGDIEAIGEVLPEFEILGHAQKTSSFYIRCEDCCRHFAKYPAEWKERQEEFRIAEEKLKALSFHVS</sequence>
<feature type="compositionally biased region" description="Low complexity" evidence="7">
    <location>
        <begin position="67"/>
        <end position="92"/>
    </location>
</feature>
<feature type="domain" description="Helicase ATP-binding" evidence="8">
    <location>
        <begin position="155"/>
        <end position="279"/>
    </location>
</feature>
<dbReference type="SMART" id="SM00490">
    <property type="entry name" value="HELICc"/>
    <property type="match status" value="1"/>
</dbReference>
<dbReference type="CDD" id="cd17919">
    <property type="entry name" value="DEXHc_Snf"/>
    <property type="match status" value="1"/>
</dbReference>
<evidence type="ECO:0000256" key="3">
    <source>
        <dbReference type="ARBA" id="ARBA00022771"/>
    </source>
</evidence>
<dbReference type="Gene3D" id="3.30.40.10">
    <property type="entry name" value="Zinc/RING finger domain, C3HC4 (zinc finger)"/>
    <property type="match status" value="1"/>
</dbReference>
<dbReference type="GO" id="GO:0005524">
    <property type="term" value="F:ATP binding"/>
    <property type="evidence" value="ECO:0007669"/>
    <property type="project" value="InterPro"/>
</dbReference>
<keyword evidence="6" id="KW-0067">ATP-binding</keyword>
<dbReference type="GO" id="GO:0016787">
    <property type="term" value="F:hydrolase activity"/>
    <property type="evidence" value="ECO:0007669"/>
    <property type="project" value="UniProtKB-KW"/>
</dbReference>
<dbReference type="InterPro" id="IPR027417">
    <property type="entry name" value="P-loop_NTPase"/>
</dbReference>
<dbReference type="InterPro" id="IPR011011">
    <property type="entry name" value="Znf_FYVE_PHD"/>
</dbReference>
<dbReference type="EMBL" id="SGPL01000154">
    <property type="protein sequence ID" value="THH16507.1"/>
    <property type="molecule type" value="Genomic_DNA"/>
</dbReference>
<evidence type="ECO:0000313" key="10">
    <source>
        <dbReference type="EMBL" id="THH16507.1"/>
    </source>
</evidence>
<dbReference type="InterPro" id="IPR001965">
    <property type="entry name" value="Znf_PHD"/>
</dbReference>
<keyword evidence="5" id="KW-0862">Zinc</keyword>
<feature type="domain" description="Helicase C-terminal" evidence="9">
    <location>
        <begin position="415"/>
        <end position="575"/>
    </location>
</feature>
<proteinExistence type="predicted"/>
<keyword evidence="1" id="KW-0479">Metal-binding</keyword>
<dbReference type="SMART" id="SM00487">
    <property type="entry name" value="DEXDc"/>
    <property type="match status" value="1"/>
</dbReference>
<evidence type="ECO:0000256" key="2">
    <source>
        <dbReference type="ARBA" id="ARBA00022741"/>
    </source>
</evidence>